<keyword evidence="7" id="KW-0520">NAD</keyword>
<keyword evidence="6 7" id="KW-0411">Iron-sulfur</keyword>
<dbReference type="GO" id="GO:0051539">
    <property type="term" value="F:4 iron, 4 sulfur cluster binding"/>
    <property type="evidence" value="ECO:0007669"/>
    <property type="project" value="UniProtKB-KW"/>
</dbReference>
<dbReference type="Proteomes" id="UP000070414">
    <property type="component" value="Unassembled WGS sequence"/>
</dbReference>
<comment type="cofactor">
    <cofactor evidence="1">
        <name>[4Fe-4S] cluster</name>
        <dbReference type="ChEBI" id="CHEBI:49883"/>
    </cofactor>
</comment>
<evidence type="ECO:0000256" key="2">
    <source>
        <dbReference type="ARBA" id="ARBA00009173"/>
    </source>
</evidence>
<keyword evidence="10" id="KW-1185">Reference proteome</keyword>
<proteinExistence type="inferred from homology"/>
<keyword evidence="3 7" id="KW-0004">4Fe-4S</keyword>
<evidence type="ECO:0000313" key="9">
    <source>
        <dbReference type="EMBL" id="KXA97400.1"/>
    </source>
</evidence>
<dbReference type="NCBIfam" id="NF005012">
    <property type="entry name" value="PRK06411.1"/>
    <property type="match status" value="1"/>
</dbReference>
<evidence type="ECO:0000256" key="7">
    <source>
        <dbReference type="RuleBase" id="RU004464"/>
    </source>
</evidence>
<dbReference type="GO" id="GO:0048038">
    <property type="term" value="F:quinone binding"/>
    <property type="evidence" value="ECO:0007669"/>
    <property type="project" value="InterPro"/>
</dbReference>
<dbReference type="GO" id="GO:0008137">
    <property type="term" value="F:NADH dehydrogenase (ubiquinone) activity"/>
    <property type="evidence" value="ECO:0007669"/>
    <property type="project" value="InterPro"/>
</dbReference>
<sequence length="138" mass="15101">MGLKSLFRKKSPWILTLETGGCNGCVIEVAAALTPRYDVERFGILRRPTPRHADILVITGAVTHQIKDRLVRIYEQMPEPKFVIAVGSCPITGGMLKDCYNTDTPLDEIIPVDAYVPGCPPKPEAIIDGVVKALEAVE</sequence>
<organism evidence="9 10">
    <name type="scientific">candidate division MSBL1 archaeon SCGC-AAA259I14</name>
    <dbReference type="NCBI Taxonomy" id="1698268"/>
    <lineage>
        <taxon>Archaea</taxon>
        <taxon>Methanobacteriati</taxon>
        <taxon>Methanobacteriota</taxon>
        <taxon>candidate division MSBL1</taxon>
    </lineage>
</organism>
<name>A0A133UTD2_9EURY</name>
<evidence type="ECO:0000259" key="8">
    <source>
        <dbReference type="Pfam" id="PF01058"/>
    </source>
</evidence>
<comment type="caution">
    <text evidence="9">The sequence shown here is derived from an EMBL/GenBank/DDBJ whole genome shotgun (WGS) entry which is preliminary data.</text>
</comment>
<evidence type="ECO:0000256" key="6">
    <source>
        <dbReference type="ARBA" id="ARBA00023014"/>
    </source>
</evidence>
<dbReference type="GO" id="GO:0046872">
    <property type="term" value="F:metal ion binding"/>
    <property type="evidence" value="ECO:0007669"/>
    <property type="project" value="UniProtKB-KW"/>
</dbReference>
<dbReference type="EMBL" id="LHXS01000014">
    <property type="protein sequence ID" value="KXA97400.1"/>
    <property type="molecule type" value="Genomic_DNA"/>
</dbReference>
<dbReference type="PANTHER" id="PTHR42989:SF1">
    <property type="entry name" value="FORMATE HYDROGENLYASE SUBUNIT 7-RELATED"/>
    <property type="match status" value="1"/>
</dbReference>
<protein>
    <recommendedName>
        <fullName evidence="8">NADH:ubiquinone oxidoreductase-like 20kDa subunit domain-containing protein</fullName>
    </recommendedName>
</protein>
<dbReference type="PATRIC" id="fig|1698268.3.peg.232"/>
<dbReference type="SUPFAM" id="SSF56770">
    <property type="entry name" value="HydA/Nqo6-like"/>
    <property type="match status" value="1"/>
</dbReference>
<dbReference type="Gene3D" id="3.40.50.12280">
    <property type="match status" value="1"/>
</dbReference>
<accession>A0A133UTD2</accession>
<dbReference type="InterPro" id="IPR006137">
    <property type="entry name" value="NADH_UbQ_OxRdtase-like_20kDa"/>
</dbReference>
<evidence type="ECO:0000256" key="1">
    <source>
        <dbReference type="ARBA" id="ARBA00001966"/>
    </source>
</evidence>
<reference evidence="9 10" key="1">
    <citation type="journal article" date="2016" name="Sci. Rep.">
        <title>Metabolic traits of an uncultured archaeal lineage -MSBL1- from brine pools of the Red Sea.</title>
        <authorList>
            <person name="Mwirichia R."/>
            <person name="Alam I."/>
            <person name="Rashid M."/>
            <person name="Vinu M."/>
            <person name="Ba-Alawi W."/>
            <person name="Anthony Kamau A."/>
            <person name="Kamanda Ngugi D."/>
            <person name="Goker M."/>
            <person name="Klenk H.P."/>
            <person name="Bajic V."/>
            <person name="Stingl U."/>
        </authorList>
    </citation>
    <scope>NUCLEOTIDE SEQUENCE [LARGE SCALE GENOMIC DNA]</scope>
    <source>
        <strain evidence="9">SCGC-AAA259I14</strain>
    </source>
</reference>
<dbReference type="Pfam" id="PF01058">
    <property type="entry name" value="Oxidored_q6"/>
    <property type="match status" value="1"/>
</dbReference>
<feature type="domain" description="NADH:ubiquinone oxidoreductase-like 20kDa subunit" evidence="8">
    <location>
        <begin position="22"/>
        <end position="132"/>
    </location>
</feature>
<evidence type="ECO:0000256" key="4">
    <source>
        <dbReference type="ARBA" id="ARBA00022723"/>
    </source>
</evidence>
<keyword evidence="4 7" id="KW-0479">Metal-binding</keyword>
<evidence type="ECO:0000256" key="5">
    <source>
        <dbReference type="ARBA" id="ARBA00023004"/>
    </source>
</evidence>
<evidence type="ECO:0000256" key="3">
    <source>
        <dbReference type="ARBA" id="ARBA00022485"/>
    </source>
</evidence>
<dbReference type="InterPro" id="IPR006138">
    <property type="entry name" value="NADH_UQ_OxRdtase_20Kd_su"/>
</dbReference>
<gene>
    <name evidence="9" type="ORF">AKJ38_01325</name>
</gene>
<dbReference type="InterPro" id="IPR052375">
    <property type="entry name" value="Complex_I_20kDa-like"/>
</dbReference>
<evidence type="ECO:0000313" key="10">
    <source>
        <dbReference type="Proteomes" id="UP000070414"/>
    </source>
</evidence>
<comment type="similarity">
    <text evidence="2 7">Belongs to the complex I 20 kDa subunit family.</text>
</comment>
<dbReference type="AlphaFoldDB" id="A0A133UTD2"/>
<dbReference type="NCBIfam" id="TIGR01957">
    <property type="entry name" value="nuoB_fam"/>
    <property type="match status" value="1"/>
</dbReference>
<keyword evidence="5 7" id="KW-0408">Iron</keyword>
<dbReference type="PANTHER" id="PTHR42989">
    <property type="entry name" value="HYDROGENASE-4 COMPONENT I"/>
    <property type="match status" value="1"/>
</dbReference>